<evidence type="ECO:0000256" key="2">
    <source>
        <dbReference type="RuleBase" id="RU361210"/>
    </source>
</evidence>
<comment type="function">
    <text evidence="2">PPIases accelerate the folding of proteins. It catalyzes the cis-trans isomerization of proline imidic peptide bonds in oligopeptides.</text>
</comment>
<dbReference type="PANTHER" id="PTHR10012">
    <property type="entry name" value="SERINE/THREONINE-PROTEIN PHOSPHATASE 2A REGULATORY SUBUNIT B"/>
    <property type="match status" value="1"/>
</dbReference>
<protein>
    <recommendedName>
        <fullName evidence="2">Serine/threonine-protein phosphatase 2A activator</fullName>
        <ecNumber evidence="2">5.2.1.8</ecNumber>
    </recommendedName>
    <alternativeName>
        <fullName evidence="2">Phosphotyrosyl phosphatase activator</fullName>
    </alternativeName>
</protein>
<dbReference type="GO" id="GO:0003755">
    <property type="term" value="F:peptidyl-prolyl cis-trans isomerase activity"/>
    <property type="evidence" value="ECO:0007669"/>
    <property type="project" value="UniProtKB-KW"/>
</dbReference>
<keyword evidence="2" id="KW-0963">Cytoplasm</keyword>
<keyword evidence="2" id="KW-0413">Isomerase</keyword>
<dbReference type="OrthoDB" id="16120at2759"/>
<dbReference type="EMBL" id="CAJJDO010000011">
    <property type="protein sequence ID" value="CAD8142888.1"/>
    <property type="molecule type" value="Genomic_DNA"/>
</dbReference>
<gene>
    <name evidence="3" type="ORF">PPENT_87.1.T0110387</name>
</gene>
<evidence type="ECO:0000313" key="4">
    <source>
        <dbReference type="Proteomes" id="UP000689195"/>
    </source>
</evidence>
<comment type="caution">
    <text evidence="3">The sequence shown here is derived from an EMBL/GenBank/DDBJ whole genome shotgun (WGS) entry which is preliminary data.</text>
</comment>
<proteinExistence type="inferred from homology"/>
<dbReference type="PANTHER" id="PTHR10012:SF0">
    <property type="entry name" value="SERINE_THREONINE-PROTEIN PHOSPHATASE 2A ACTIVATOR"/>
    <property type="match status" value="1"/>
</dbReference>
<comment type="catalytic activity">
    <reaction evidence="2">
        <text>[protein]-peptidylproline (omega=180) = [protein]-peptidylproline (omega=0)</text>
        <dbReference type="Rhea" id="RHEA:16237"/>
        <dbReference type="Rhea" id="RHEA-COMP:10747"/>
        <dbReference type="Rhea" id="RHEA-COMP:10748"/>
        <dbReference type="ChEBI" id="CHEBI:83833"/>
        <dbReference type="ChEBI" id="CHEBI:83834"/>
        <dbReference type="EC" id="5.2.1.8"/>
    </reaction>
</comment>
<comment type="subcellular location">
    <subcellularLocation>
        <location evidence="2">Cytoplasm</location>
    </subcellularLocation>
</comment>
<reference evidence="3" key="1">
    <citation type="submission" date="2021-01" db="EMBL/GenBank/DDBJ databases">
        <authorList>
            <consortium name="Genoscope - CEA"/>
            <person name="William W."/>
        </authorList>
    </citation>
    <scope>NUCLEOTIDE SEQUENCE</scope>
</reference>
<dbReference type="Proteomes" id="UP000689195">
    <property type="component" value="Unassembled WGS sequence"/>
</dbReference>
<dbReference type="GO" id="GO:0005634">
    <property type="term" value="C:nucleus"/>
    <property type="evidence" value="ECO:0007669"/>
    <property type="project" value="TreeGrafter"/>
</dbReference>
<keyword evidence="4" id="KW-1185">Reference proteome</keyword>
<comment type="similarity">
    <text evidence="1 2">Belongs to the PTPA-type PPIase family.</text>
</comment>
<dbReference type="GO" id="GO:0008160">
    <property type="term" value="F:protein tyrosine phosphatase activator activity"/>
    <property type="evidence" value="ECO:0007669"/>
    <property type="project" value="TreeGrafter"/>
</dbReference>
<dbReference type="EC" id="5.2.1.8" evidence="2"/>
<dbReference type="GO" id="GO:0000159">
    <property type="term" value="C:protein phosphatase type 2A complex"/>
    <property type="evidence" value="ECO:0007669"/>
    <property type="project" value="TreeGrafter"/>
</dbReference>
<dbReference type="Pfam" id="PF03095">
    <property type="entry name" value="PTPA"/>
    <property type="match status" value="1"/>
</dbReference>
<name>A0A8S1SSJ9_9CILI</name>
<evidence type="ECO:0000256" key="1">
    <source>
        <dbReference type="ARBA" id="ARBA00011019"/>
    </source>
</evidence>
<dbReference type="GO" id="GO:0007052">
    <property type="term" value="P:mitotic spindle organization"/>
    <property type="evidence" value="ECO:0007669"/>
    <property type="project" value="TreeGrafter"/>
</dbReference>
<organism evidence="3 4">
    <name type="scientific">Paramecium pentaurelia</name>
    <dbReference type="NCBI Taxonomy" id="43138"/>
    <lineage>
        <taxon>Eukaryota</taxon>
        <taxon>Sar</taxon>
        <taxon>Alveolata</taxon>
        <taxon>Ciliophora</taxon>
        <taxon>Intramacronucleata</taxon>
        <taxon>Oligohymenophorea</taxon>
        <taxon>Peniculida</taxon>
        <taxon>Parameciidae</taxon>
        <taxon>Paramecium</taxon>
    </lineage>
</organism>
<accession>A0A8S1SSJ9</accession>
<dbReference type="InterPro" id="IPR004327">
    <property type="entry name" value="Phstyr_phstse_ac"/>
</dbReference>
<sequence>MMNAYFLMAQQMRTLLRILKKNIYFINNVKKGTFHEHSPILHSLTNLIGWGKVCSGLVKMFQGEVLFKYPVIQHTYFGTIVEFQ</sequence>
<keyword evidence="2" id="KW-0697">Rotamase</keyword>
<dbReference type="AlphaFoldDB" id="A0A8S1SSJ9"/>
<dbReference type="GO" id="GO:0005737">
    <property type="term" value="C:cytoplasm"/>
    <property type="evidence" value="ECO:0007669"/>
    <property type="project" value="UniProtKB-SubCell"/>
</dbReference>
<evidence type="ECO:0000313" key="3">
    <source>
        <dbReference type="EMBL" id="CAD8142888.1"/>
    </source>
</evidence>